<protein>
    <submittedName>
        <fullName evidence="2">Uncharacterized protein</fullName>
    </submittedName>
</protein>
<organism evidence="2 3">
    <name type="scientific">Streptomyces lonarensis</name>
    <dbReference type="NCBI Taxonomy" id="700599"/>
    <lineage>
        <taxon>Bacteria</taxon>
        <taxon>Bacillati</taxon>
        <taxon>Actinomycetota</taxon>
        <taxon>Actinomycetes</taxon>
        <taxon>Kitasatosporales</taxon>
        <taxon>Streptomycetaceae</taxon>
        <taxon>Streptomyces</taxon>
    </lineage>
</organism>
<reference evidence="2 3" key="1">
    <citation type="submission" date="2020-03" db="EMBL/GenBank/DDBJ databases">
        <title>Draft genome of Streptomyces sp. ventii, isolated from the Axial Seamount in the Pacific Ocean, and resequencing of the two type strains Streptomyces lonarensis strain NCL 716 and Streptomyces bohaiensis strain 11A07.</title>
        <authorList>
            <person name="Loughran R.M."/>
            <person name="Pfannmuller K.M."/>
            <person name="Wasson B.J."/>
            <person name="Deadmond M.C."/>
            <person name="Paddock B.E."/>
            <person name="Koyack M.J."/>
            <person name="Gallegos D.A."/>
            <person name="Mitchell E.A."/>
            <person name="Ushijima B."/>
            <person name="Saw J.H."/>
            <person name="Mcphail K.L."/>
            <person name="Videau P."/>
        </authorList>
    </citation>
    <scope>NUCLEOTIDE SEQUENCE [LARGE SCALE GENOMIC DNA]</scope>
    <source>
        <strain evidence="2 3">NCL716</strain>
    </source>
</reference>
<gene>
    <name evidence="2" type="ORF">HCN56_07895</name>
</gene>
<evidence type="ECO:0000313" key="3">
    <source>
        <dbReference type="Proteomes" id="UP000578686"/>
    </source>
</evidence>
<name>A0A7X6CZN4_9ACTN</name>
<comment type="caution">
    <text evidence="2">The sequence shown here is derived from an EMBL/GenBank/DDBJ whole genome shotgun (WGS) entry which is preliminary data.</text>
</comment>
<evidence type="ECO:0000313" key="2">
    <source>
        <dbReference type="EMBL" id="NJQ05499.1"/>
    </source>
</evidence>
<keyword evidence="1" id="KW-1133">Transmembrane helix</keyword>
<proteinExistence type="predicted"/>
<sequence>MRLTWTVLGTLAILLALLGAYVAAVIAVMAAAAGIGIALRWGFDRARGERR</sequence>
<keyword evidence="1" id="KW-0812">Transmembrane</keyword>
<dbReference type="RefSeq" id="WP_167968782.1">
    <property type="nucleotide sequence ID" value="NZ_BHZG01000563.1"/>
</dbReference>
<keyword evidence="3" id="KW-1185">Reference proteome</keyword>
<feature type="transmembrane region" description="Helical" evidence="1">
    <location>
        <begin position="12"/>
        <end position="43"/>
    </location>
</feature>
<keyword evidence="1" id="KW-0472">Membrane</keyword>
<accession>A0A7X6CZN4</accession>
<dbReference type="Proteomes" id="UP000578686">
    <property type="component" value="Unassembled WGS sequence"/>
</dbReference>
<evidence type="ECO:0000256" key="1">
    <source>
        <dbReference type="SAM" id="Phobius"/>
    </source>
</evidence>
<dbReference type="EMBL" id="JAAVJD010000039">
    <property type="protein sequence ID" value="NJQ05499.1"/>
    <property type="molecule type" value="Genomic_DNA"/>
</dbReference>
<dbReference type="AlphaFoldDB" id="A0A7X6CZN4"/>